<comment type="caution">
    <text evidence="13">The sequence shown here is derived from an EMBL/GenBank/DDBJ whole genome shotgun (WGS) entry which is preliminary data.</text>
</comment>
<comment type="subunit">
    <text evidence="11">Component of the cytochrome c oxidase (complex IV, CIV), a multisubunit enzyme composed of 14 subunits. The complex is composed of a catalytic core of 3 subunits MT-CO1, MT-CO2 and MT-CO3, encoded in the mitochondrial DNA, and 11 supernumerary subunits COX4I, COX5A, COX5B, COX6A, COX6B, COX6C, COX7A, COX7B, COX7C, COX8 and NDUFA4, which are encoded in the nuclear genome. The complex exists as a monomer or a dimer and forms supercomplexes (SCs) in the inner mitochondrial membrane with NADH-ubiquinone oxidoreductase (complex I, CI) and ubiquinol-cytochrome c oxidoreductase (cytochrome b-c1 complex, complex III, CIII), resulting in different assemblies (supercomplex SCI(1)III(2)IV(1) and megacomplex MCI(2)III(2)IV(2)).</text>
</comment>
<keyword evidence="7 11" id="KW-1133">Transmembrane helix</keyword>
<dbReference type="GO" id="GO:0006123">
    <property type="term" value="P:mitochondrial electron transport, cytochrome c to oxygen"/>
    <property type="evidence" value="ECO:0007669"/>
    <property type="project" value="UniProtKB-UniRule"/>
</dbReference>
<feature type="transmembrane region" description="Helical" evidence="11">
    <location>
        <begin position="74"/>
        <end position="93"/>
    </location>
</feature>
<sequence>AAAASASYKKLQRPKGTPCAHPELPSTEALSPAAMLRLALTVRLLQAPPGGWVVPKAHITAKPAKTPTSPKEQAIALSATFLSFLLPAGWVLYHLDHYKKSSAA</sequence>
<dbReference type="GO" id="GO:0005743">
    <property type="term" value="C:mitochondrial inner membrane"/>
    <property type="evidence" value="ECO:0007669"/>
    <property type="project" value="UniProtKB-SubCell"/>
</dbReference>
<evidence type="ECO:0000256" key="8">
    <source>
        <dbReference type="ARBA" id="ARBA00023128"/>
    </source>
</evidence>
<dbReference type="Gene3D" id="4.10.81.10">
    <property type="entry name" value="Cytochrome c oxidase, subunit 8"/>
    <property type="match status" value="1"/>
</dbReference>
<protein>
    <recommendedName>
        <fullName evidence="11">Cytochrome c oxidase subunit 8</fullName>
    </recommendedName>
    <alternativeName>
        <fullName evidence="11">Cytochrome c oxidase polypeptide VIII</fullName>
    </alternativeName>
</protein>
<comment type="similarity">
    <text evidence="3 11">Belongs to the cytochrome c oxidase VIII family.</text>
</comment>
<dbReference type="InterPro" id="IPR036548">
    <property type="entry name" value="Cyt_c_oxidase_su8_sf"/>
</dbReference>
<evidence type="ECO:0000256" key="9">
    <source>
        <dbReference type="ARBA" id="ARBA00023136"/>
    </source>
</evidence>
<dbReference type="PANTHER" id="PTHR16717:SF4">
    <property type="entry name" value="CYTOCHROME C OXIDASE SUBUNIT 8B, MITOCHONDRIAL"/>
    <property type="match status" value="1"/>
</dbReference>
<evidence type="ECO:0000256" key="1">
    <source>
        <dbReference type="ARBA" id="ARBA00004434"/>
    </source>
</evidence>
<dbReference type="AlphaFoldDB" id="A0A836CS05"/>
<dbReference type="EMBL" id="JAEMGP010000021">
    <property type="protein sequence ID" value="KAG5196750.1"/>
    <property type="molecule type" value="Genomic_DNA"/>
</dbReference>
<keyword evidence="4 11" id="KW-0812">Transmembrane</keyword>
<dbReference type="Proteomes" id="UP000664991">
    <property type="component" value="Chromosome 21"/>
</dbReference>
<dbReference type="PANTHER" id="PTHR16717">
    <property type="entry name" value="CYTOCHROME C OXIDASE POLYPEPTIDE VIII"/>
    <property type="match status" value="1"/>
</dbReference>
<feature type="region of interest" description="Disordered" evidence="12">
    <location>
        <begin position="1"/>
        <end position="24"/>
    </location>
</feature>
<keyword evidence="8 11" id="KW-0496">Mitochondrion</keyword>
<proteinExistence type="inferred from homology"/>
<reference evidence="13 14" key="1">
    <citation type="submission" date="2020-12" db="EMBL/GenBank/DDBJ databases">
        <title>De novo assembly of Tibetan sheep genome.</title>
        <authorList>
            <person name="Li X."/>
        </authorList>
    </citation>
    <scope>NUCLEOTIDE SEQUENCE [LARGE SCALE GENOMIC DNA]</scope>
    <source>
        <tissue evidence="13">Heart</tissue>
    </source>
</reference>
<dbReference type="Pfam" id="PF02285">
    <property type="entry name" value="COX8"/>
    <property type="match status" value="1"/>
</dbReference>
<evidence type="ECO:0000256" key="2">
    <source>
        <dbReference type="ARBA" id="ARBA00004673"/>
    </source>
</evidence>
<evidence type="ECO:0000256" key="12">
    <source>
        <dbReference type="SAM" id="MobiDB-lite"/>
    </source>
</evidence>
<evidence type="ECO:0000256" key="7">
    <source>
        <dbReference type="ARBA" id="ARBA00022989"/>
    </source>
</evidence>
<comment type="pathway">
    <text evidence="2 11">Energy metabolism; oxidative phosphorylation.</text>
</comment>
<dbReference type="UniPathway" id="UPA00705"/>
<dbReference type="SUPFAM" id="SSF81431">
    <property type="entry name" value="Mitochondrial cytochrome c oxidase subunit VIIIb (aka IX)"/>
    <property type="match status" value="1"/>
</dbReference>
<dbReference type="GO" id="GO:0045277">
    <property type="term" value="C:respiratory chain complex IV"/>
    <property type="evidence" value="ECO:0007669"/>
    <property type="project" value="UniProtKB-UniRule"/>
</dbReference>
<evidence type="ECO:0000256" key="5">
    <source>
        <dbReference type="ARBA" id="ARBA00022792"/>
    </source>
</evidence>
<organism evidence="13 14">
    <name type="scientific">Ovis aries</name>
    <name type="common">Sheep</name>
    <dbReference type="NCBI Taxonomy" id="9940"/>
    <lineage>
        <taxon>Eukaryota</taxon>
        <taxon>Metazoa</taxon>
        <taxon>Chordata</taxon>
        <taxon>Craniata</taxon>
        <taxon>Vertebrata</taxon>
        <taxon>Euteleostomi</taxon>
        <taxon>Mammalia</taxon>
        <taxon>Eutheria</taxon>
        <taxon>Laurasiatheria</taxon>
        <taxon>Artiodactyla</taxon>
        <taxon>Ruminantia</taxon>
        <taxon>Pecora</taxon>
        <taxon>Bovidae</taxon>
        <taxon>Caprinae</taxon>
        <taxon>Ovis</taxon>
    </lineage>
</organism>
<evidence type="ECO:0000256" key="3">
    <source>
        <dbReference type="ARBA" id="ARBA00010117"/>
    </source>
</evidence>
<dbReference type="FunFam" id="4.10.81.10:FF:000001">
    <property type="entry name" value="Cytochrome c oxidase subunit 8B, mitochondrial"/>
    <property type="match status" value="1"/>
</dbReference>
<gene>
    <name evidence="13" type="ORF">JEQ12_011436</name>
</gene>
<comment type="function">
    <text evidence="11">Component of the cytochrome c oxidase, the last enzyme in the mitochondrial electron transport chain which drives oxidative phosphorylation. The respiratory chain contains 3 multisubunit complexes succinate dehydrogenase (complex II, CII), ubiquinol-cytochrome c oxidoreductase (cytochrome b-c1 complex, complex III, CIII) and cytochrome c oxidase (complex IV, CIV), that cooperate to transfer electrons derived from NADH and succinate to molecular oxygen, creating an electrochemical gradient over the inner membrane that drives transmembrane transport and the ATP synthase. Cytochrome c oxidase is the component of the respiratory chain that catalyzes the reduction of oxygen to water. Electrons originating from reduced cytochrome c in the intermembrane space (IMS) are transferred via the dinuclear copper A center (CU(A)) of subunit 2 and heme A of subunit 1 to the active site in subunit 1, a binuclear center (BNC) formed by heme A3 and copper B (CU(B)). The BNC reduces molecular oxygen to 2 water molecules using 4 electrons from cytochrome c in the IMS and 4 protons from the mitochondrial matrix.</text>
</comment>
<evidence type="ECO:0000313" key="14">
    <source>
        <dbReference type="Proteomes" id="UP000664991"/>
    </source>
</evidence>
<dbReference type="CDD" id="cd00930">
    <property type="entry name" value="Cyt_c_Oxidase_VIII"/>
    <property type="match status" value="1"/>
</dbReference>
<comment type="subcellular location">
    <subcellularLocation>
        <location evidence="1 11">Mitochondrion inner membrane</location>
        <topology evidence="1 11">Single-pass membrane protein</topology>
    </subcellularLocation>
</comment>
<evidence type="ECO:0000313" key="13">
    <source>
        <dbReference type="EMBL" id="KAG5196750.1"/>
    </source>
</evidence>
<evidence type="ECO:0000256" key="6">
    <source>
        <dbReference type="ARBA" id="ARBA00022946"/>
    </source>
</evidence>
<evidence type="ECO:0000256" key="11">
    <source>
        <dbReference type="RuleBase" id="RU368101"/>
    </source>
</evidence>
<name>A0A836CS05_SHEEP</name>
<evidence type="ECO:0000256" key="4">
    <source>
        <dbReference type="ARBA" id="ARBA00022692"/>
    </source>
</evidence>
<keyword evidence="9 11" id="KW-0472">Membrane</keyword>
<dbReference type="InterPro" id="IPR003205">
    <property type="entry name" value="Cyt_c_oxidase_su8"/>
</dbReference>
<keyword evidence="5 11" id="KW-0999">Mitochondrion inner membrane</keyword>
<comment type="subunit">
    <text evidence="10">Component of the cytochrome c oxidase (complex IV, CIV), a multisubunit enzyme composed of 14 subunits. The complex is composed of a catalytic core of 3 subunits MT-CO1, MT-CO2 and MT-CO3, encoded in the mitochondrial DNA, and 11 supernumerary subunits COX4I1 (or COX4I2), COX5A, COX5B, COX6A2 (or COX6A1), COX6B1 (or COX6B2), COX6C, COX7A1 (or COX7A2), COX7B, COX7C, COX8B and NDUFA4, which are encoded in the nuclear genome. The complex exists as a monomer or a dimer and forms supercomplexes (SCs) in the inner mitochondrial membrane with NADH-ubiquinone oxidoreductase (complex I, CI) and ubiquinol-cytochrome c oxidoreductase (cytochrome b-c1 complex, complex III, CIII), resulting in different assemblies (supercomplex SCI(1)III(2)IV(1) and megacomplex MCI(2)III(2)IV(2)).</text>
</comment>
<keyword evidence="6 11" id="KW-0809">Transit peptide</keyword>
<evidence type="ECO:0000256" key="10">
    <source>
        <dbReference type="ARBA" id="ARBA00062122"/>
    </source>
</evidence>
<accession>A0A836CS05</accession>
<feature type="non-terminal residue" evidence="13">
    <location>
        <position position="1"/>
    </location>
</feature>